<dbReference type="GO" id="GO:0003755">
    <property type="term" value="F:peptidyl-prolyl cis-trans isomerase activity"/>
    <property type="evidence" value="ECO:0007669"/>
    <property type="project" value="InterPro"/>
</dbReference>
<evidence type="ECO:0008006" key="3">
    <source>
        <dbReference type="Google" id="ProtNLM"/>
    </source>
</evidence>
<dbReference type="RefSeq" id="WP_036874074.1">
    <property type="nucleotide sequence ID" value="NZ_JBGYTE010000039.1"/>
</dbReference>
<dbReference type="EMBL" id="JRFA01000017">
    <property type="protein sequence ID" value="KGN73870.1"/>
    <property type="molecule type" value="Genomic_DNA"/>
</dbReference>
<dbReference type="AlphaFoldDB" id="A0A0A2E8Y2"/>
<dbReference type="PROSITE" id="PS51257">
    <property type="entry name" value="PROKAR_LIPOPROTEIN"/>
    <property type="match status" value="1"/>
</dbReference>
<dbReference type="InterPro" id="IPR032252">
    <property type="entry name" value="DUF4827"/>
</dbReference>
<gene>
    <name evidence="1" type="ORF">HQ47_06415</name>
</gene>
<dbReference type="InterPro" id="IPR046357">
    <property type="entry name" value="PPIase_dom_sf"/>
</dbReference>
<proteinExistence type="predicted"/>
<dbReference type="Pfam" id="PF16109">
    <property type="entry name" value="DUF4827"/>
    <property type="match status" value="1"/>
</dbReference>
<evidence type="ECO:0000313" key="2">
    <source>
        <dbReference type="Proteomes" id="UP000030103"/>
    </source>
</evidence>
<dbReference type="eggNOG" id="ENOG5032PII">
    <property type="taxonomic scope" value="Bacteria"/>
</dbReference>
<dbReference type="Gene3D" id="3.10.50.40">
    <property type="match status" value="1"/>
</dbReference>
<comment type="caution">
    <text evidence="1">The sequence shown here is derived from an EMBL/GenBank/DDBJ whole genome shotgun (WGS) entry which is preliminary data.</text>
</comment>
<sequence length="203" mass="23514">MNKKTFISLLSMILLVGITFSSCRDSKYKSLSELKRDQKKAIERFIKEKKISVVELGDTKLPDPYNKDVYYKFPNGLYMKIIDPGKTKPEVDKTHVFLKFAGQLFLDKVYLEFNSIANPRYQPTEFIYRNYYLAGEIHYSLVQLGIPGYSLDELMCEGLAYPMAHLGEGARVSLIVPFTLGSSTYYKMGYPMYIEEAYYTFKK</sequence>
<evidence type="ECO:0000313" key="1">
    <source>
        <dbReference type="EMBL" id="KGN73870.1"/>
    </source>
</evidence>
<name>A0A0A2E8Y2_9PORP</name>
<accession>A0A0A2E8Y2</accession>
<dbReference type="Proteomes" id="UP000030103">
    <property type="component" value="Unassembled WGS sequence"/>
</dbReference>
<organism evidence="1 2">
    <name type="scientific">Porphyromonas macacae</name>
    <dbReference type="NCBI Taxonomy" id="28115"/>
    <lineage>
        <taxon>Bacteria</taxon>
        <taxon>Pseudomonadati</taxon>
        <taxon>Bacteroidota</taxon>
        <taxon>Bacteroidia</taxon>
        <taxon>Bacteroidales</taxon>
        <taxon>Porphyromonadaceae</taxon>
        <taxon>Porphyromonas</taxon>
    </lineage>
</organism>
<keyword evidence="2" id="KW-1185">Reference proteome</keyword>
<dbReference type="OrthoDB" id="1096383at2"/>
<reference evidence="1 2" key="1">
    <citation type="submission" date="2014-09" db="EMBL/GenBank/DDBJ databases">
        <title>Draft Genome Sequence of Porphyromonas macacae COT-192_OH2859.</title>
        <authorList>
            <person name="Wallis C."/>
            <person name="Deusch O."/>
            <person name="O'Flynn C."/>
            <person name="Davis I."/>
            <person name="Horsfall A."/>
            <person name="Kirkwood N."/>
            <person name="Harris S."/>
            <person name="Eisen J.A."/>
            <person name="Coil D.A."/>
            <person name="Darling A.E."/>
            <person name="Jospin G."/>
            <person name="Alexiev A."/>
        </authorList>
    </citation>
    <scope>NUCLEOTIDE SEQUENCE [LARGE SCALE GENOMIC DNA]</scope>
    <source>
        <strain evidence="2">COT-192 OH2859</strain>
    </source>
</reference>
<dbReference type="STRING" id="28115.HQ47_06415"/>
<protein>
    <recommendedName>
        <fullName evidence="3">DUF4827 domain-containing protein</fullName>
    </recommendedName>
</protein>